<reference evidence="1" key="1">
    <citation type="journal article" date="2014" name="Front. Microbiol.">
        <title>High frequency of phylogenetically diverse reductive dehalogenase-homologous genes in deep subseafloor sedimentary metagenomes.</title>
        <authorList>
            <person name="Kawai M."/>
            <person name="Futagami T."/>
            <person name="Toyoda A."/>
            <person name="Takaki Y."/>
            <person name="Nishi S."/>
            <person name="Hori S."/>
            <person name="Arai W."/>
            <person name="Tsubouchi T."/>
            <person name="Morono Y."/>
            <person name="Uchiyama I."/>
            <person name="Ito T."/>
            <person name="Fujiyama A."/>
            <person name="Inagaki F."/>
            <person name="Takami H."/>
        </authorList>
    </citation>
    <scope>NUCLEOTIDE SEQUENCE</scope>
    <source>
        <strain evidence="1">Expedition CK06-06</strain>
    </source>
</reference>
<dbReference type="EMBL" id="BARW01025523">
    <property type="protein sequence ID" value="GAJ09521.1"/>
    <property type="molecule type" value="Genomic_DNA"/>
</dbReference>
<organism evidence="1">
    <name type="scientific">marine sediment metagenome</name>
    <dbReference type="NCBI Taxonomy" id="412755"/>
    <lineage>
        <taxon>unclassified sequences</taxon>
        <taxon>metagenomes</taxon>
        <taxon>ecological metagenomes</taxon>
    </lineage>
</organism>
<accession>X1V993</accession>
<gene>
    <name evidence="1" type="ORF">S12H4_41819</name>
</gene>
<protein>
    <submittedName>
        <fullName evidence="1">Uncharacterized protein</fullName>
    </submittedName>
</protein>
<name>X1V993_9ZZZZ</name>
<sequence length="35" mass="4083">YDVTRLGSLKARTQAATEVEEGAYIRLILQQLRRY</sequence>
<comment type="caution">
    <text evidence="1">The sequence shown here is derived from an EMBL/GenBank/DDBJ whole genome shotgun (WGS) entry which is preliminary data.</text>
</comment>
<feature type="non-terminal residue" evidence="1">
    <location>
        <position position="1"/>
    </location>
</feature>
<evidence type="ECO:0000313" key="1">
    <source>
        <dbReference type="EMBL" id="GAJ09521.1"/>
    </source>
</evidence>
<dbReference type="AlphaFoldDB" id="X1V993"/>
<proteinExistence type="predicted"/>